<feature type="region of interest" description="Disordered" evidence="1">
    <location>
        <begin position="64"/>
        <end position="84"/>
    </location>
</feature>
<protein>
    <submittedName>
        <fullName evidence="2">Uncharacterized protein</fullName>
    </submittedName>
</protein>
<evidence type="ECO:0000313" key="2">
    <source>
        <dbReference type="EMBL" id="CAL1574508.1"/>
    </source>
</evidence>
<keyword evidence="3" id="KW-1185">Reference proteome</keyword>
<feature type="region of interest" description="Disordered" evidence="1">
    <location>
        <begin position="98"/>
        <end position="118"/>
    </location>
</feature>
<reference evidence="2 3" key="1">
    <citation type="submission" date="2024-04" db="EMBL/GenBank/DDBJ databases">
        <authorList>
            <person name="Waldvogel A.-M."/>
            <person name="Schoenle A."/>
        </authorList>
    </citation>
    <scope>NUCLEOTIDE SEQUENCE [LARGE SCALE GENOMIC DNA]</scope>
</reference>
<sequence length="118" mass="12900">MTSGPGGDILDQTCVITRAVAEKHILSEQHSTGRGMGDLRPWSQQRDGRPQALVAAEVWETSGFGRSRGMGDLRPWSQQGDGRPQALVAAEGWETLGFGRSRGMGDLRPWSQQRDGRP</sequence>
<organism evidence="2 3">
    <name type="scientific">Knipowitschia caucasica</name>
    <name type="common">Caucasian dwarf goby</name>
    <name type="synonym">Pomatoschistus caucasicus</name>
    <dbReference type="NCBI Taxonomy" id="637954"/>
    <lineage>
        <taxon>Eukaryota</taxon>
        <taxon>Metazoa</taxon>
        <taxon>Chordata</taxon>
        <taxon>Craniata</taxon>
        <taxon>Vertebrata</taxon>
        <taxon>Euteleostomi</taxon>
        <taxon>Actinopterygii</taxon>
        <taxon>Neopterygii</taxon>
        <taxon>Teleostei</taxon>
        <taxon>Neoteleostei</taxon>
        <taxon>Acanthomorphata</taxon>
        <taxon>Gobiaria</taxon>
        <taxon>Gobiiformes</taxon>
        <taxon>Gobioidei</taxon>
        <taxon>Gobiidae</taxon>
        <taxon>Gobiinae</taxon>
        <taxon>Knipowitschia</taxon>
    </lineage>
</organism>
<gene>
    <name evidence="2" type="ORF">KC01_LOCUS6231</name>
</gene>
<feature type="region of interest" description="Disordered" evidence="1">
    <location>
        <begin position="26"/>
        <end position="50"/>
    </location>
</feature>
<dbReference type="AlphaFoldDB" id="A0AAV2JED2"/>
<name>A0AAV2JED2_KNICA</name>
<evidence type="ECO:0000256" key="1">
    <source>
        <dbReference type="SAM" id="MobiDB-lite"/>
    </source>
</evidence>
<evidence type="ECO:0000313" key="3">
    <source>
        <dbReference type="Proteomes" id="UP001497482"/>
    </source>
</evidence>
<proteinExistence type="predicted"/>
<dbReference type="Proteomes" id="UP001497482">
    <property type="component" value="Chromosome 12"/>
</dbReference>
<dbReference type="EMBL" id="OZ035834">
    <property type="protein sequence ID" value="CAL1574508.1"/>
    <property type="molecule type" value="Genomic_DNA"/>
</dbReference>
<accession>A0AAV2JED2</accession>